<organism evidence="2 3">
    <name type="scientific">Hymenoscyphus fraxineus</name>
    <dbReference type="NCBI Taxonomy" id="746836"/>
    <lineage>
        <taxon>Eukaryota</taxon>
        <taxon>Fungi</taxon>
        <taxon>Dikarya</taxon>
        <taxon>Ascomycota</taxon>
        <taxon>Pezizomycotina</taxon>
        <taxon>Leotiomycetes</taxon>
        <taxon>Helotiales</taxon>
        <taxon>Helotiaceae</taxon>
        <taxon>Hymenoscyphus</taxon>
    </lineage>
</organism>
<comment type="caution">
    <text evidence="2">The sequence shown here is derived from an EMBL/GenBank/DDBJ whole genome shotgun (WGS) entry which is preliminary data.</text>
</comment>
<evidence type="ECO:0000313" key="3">
    <source>
        <dbReference type="Proteomes" id="UP000696280"/>
    </source>
</evidence>
<protein>
    <submittedName>
        <fullName evidence="2">Uncharacterized protein</fullName>
    </submittedName>
</protein>
<sequence length="101" mass="11259">MESSSFKRRIEAQNQHYNTLTDLKQFIGLYPVDTSKFDNMARISLVICLLSILSLATTSPLPLSDAVLPATEYVRDPLSDWNTPLPHDDGEIGPVPQSDLK</sequence>
<reference evidence="2" key="1">
    <citation type="submission" date="2021-07" db="EMBL/GenBank/DDBJ databases">
        <authorList>
            <person name="Durling M."/>
        </authorList>
    </citation>
    <scope>NUCLEOTIDE SEQUENCE</scope>
</reference>
<evidence type="ECO:0000313" key="2">
    <source>
        <dbReference type="EMBL" id="CAG8958211.1"/>
    </source>
</evidence>
<proteinExistence type="predicted"/>
<name>A0A9N9L1P8_9HELO</name>
<dbReference type="AlphaFoldDB" id="A0A9N9L1P8"/>
<dbReference type="Proteomes" id="UP000696280">
    <property type="component" value="Unassembled WGS sequence"/>
</dbReference>
<evidence type="ECO:0000256" key="1">
    <source>
        <dbReference type="SAM" id="MobiDB-lite"/>
    </source>
</evidence>
<keyword evidence="3" id="KW-1185">Reference proteome</keyword>
<gene>
    <name evidence="2" type="ORF">HYFRA_00000564</name>
</gene>
<feature type="region of interest" description="Disordered" evidence="1">
    <location>
        <begin position="79"/>
        <end position="101"/>
    </location>
</feature>
<dbReference type="OrthoDB" id="3507803at2759"/>
<dbReference type="EMBL" id="CAJVRL010000081">
    <property type="protein sequence ID" value="CAG8958211.1"/>
    <property type="molecule type" value="Genomic_DNA"/>
</dbReference>
<accession>A0A9N9L1P8</accession>